<keyword evidence="3" id="KW-1185">Reference proteome</keyword>
<accession>A0ABR2RB20</accession>
<sequence length="337" mass="37354">MAQVLDDAQFWLPHQFLTDDDFFVHGVKATKNLKSVLGSTETESDGEDYLAELTRQMAHSTLKGNSLRMEPAFASGNPKGWVLSSSPQSTLCPLPSGCGCKQVSSRESPNCQSRVSSPPATWDLLHAAAGEVERLRMKEEKYVGFSNRGLSGPPAIKPSPNLDASGFYPLSKLRTTHFQQLKQENLMKQQNALAWVRMKQQQQQNHVVQNRVRYGNRTLGLSPSAWPPPQQQQQQQPQPPNCSGMRAVFLGNPNGKRECAGTGVFLPRRVGNSSEPRKKPACSTALVPARPHHPRFNSNFTSDAAAMRLRNGGNFVGNQRQKNLRPQQEISHVVRLP</sequence>
<dbReference type="Proteomes" id="UP001396334">
    <property type="component" value="Unassembled WGS sequence"/>
</dbReference>
<organism evidence="2 3">
    <name type="scientific">Hibiscus sabdariffa</name>
    <name type="common">roselle</name>
    <dbReference type="NCBI Taxonomy" id="183260"/>
    <lineage>
        <taxon>Eukaryota</taxon>
        <taxon>Viridiplantae</taxon>
        <taxon>Streptophyta</taxon>
        <taxon>Embryophyta</taxon>
        <taxon>Tracheophyta</taxon>
        <taxon>Spermatophyta</taxon>
        <taxon>Magnoliopsida</taxon>
        <taxon>eudicotyledons</taxon>
        <taxon>Gunneridae</taxon>
        <taxon>Pentapetalae</taxon>
        <taxon>rosids</taxon>
        <taxon>malvids</taxon>
        <taxon>Malvales</taxon>
        <taxon>Malvaceae</taxon>
        <taxon>Malvoideae</taxon>
        <taxon>Hibiscus</taxon>
    </lineage>
</organism>
<evidence type="ECO:0000313" key="2">
    <source>
        <dbReference type="EMBL" id="KAK9010150.1"/>
    </source>
</evidence>
<feature type="region of interest" description="Disordered" evidence="1">
    <location>
        <begin position="218"/>
        <end position="243"/>
    </location>
</feature>
<proteinExistence type="predicted"/>
<name>A0ABR2RB20_9ROSI</name>
<comment type="caution">
    <text evidence="2">The sequence shown here is derived from an EMBL/GenBank/DDBJ whole genome shotgun (WGS) entry which is preliminary data.</text>
</comment>
<dbReference type="PANTHER" id="PTHR33356:SF5">
    <property type="entry name" value="TIP41-LIKE PROTEIN"/>
    <property type="match status" value="1"/>
</dbReference>
<dbReference type="PANTHER" id="PTHR33356">
    <property type="entry name" value="TIP41-LIKE PROTEIN"/>
    <property type="match status" value="1"/>
</dbReference>
<protein>
    <submittedName>
        <fullName evidence="2">Uncharacterized protein</fullName>
    </submittedName>
</protein>
<dbReference type="EMBL" id="JBBPBN010000024">
    <property type="protein sequence ID" value="KAK9010150.1"/>
    <property type="molecule type" value="Genomic_DNA"/>
</dbReference>
<evidence type="ECO:0000256" key="1">
    <source>
        <dbReference type="SAM" id="MobiDB-lite"/>
    </source>
</evidence>
<reference evidence="2 3" key="1">
    <citation type="journal article" date="2024" name="G3 (Bethesda)">
        <title>Genome assembly of Hibiscus sabdariffa L. provides insights into metabolisms of medicinal natural products.</title>
        <authorList>
            <person name="Kim T."/>
        </authorList>
    </citation>
    <scope>NUCLEOTIDE SEQUENCE [LARGE SCALE GENOMIC DNA]</scope>
    <source>
        <strain evidence="2">TK-2024</strain>
        <tissue evidence="2">Old leaves</tissue>
    </source>
</reference>
<evidence type="ECO:0000313" key="3">
    <source>
        <dbReference type="Proteomes" id="UP001396334"/>
    </source>
</evidence>
<gene>
    <name evidence="2" type="ORF">V6N11_036664</name>
</gene>